<accession>A0A0M2HJJ8</accession>
<name>A0A0M2HJJ8_9MICO</name>
<proteinExistence type="predicted"/>
<dbReference type="SUPFAM" id="SSF46785">
    <property type="entry name" value="Winged helix' DNA-binding domain"/>
    <property type="match status" value="1"/>
</dbReference>
<keyword evidence="2" id="KW-1185">Reference proteome</keyword>
<protein>
    <recommendedName>
        <fullName evidence="3">MarR family protein</fullName>
    </recommendedName>
</protein>
<gene>
    <name evidence="1" type="ORF">RS81_00503</name>
</gene>
<dbReference type="InterPro" id="IPR036390">
    <property type="entry name" value="WH_DNA-bd_sf"/>
</dbReference>
<sequence length="60" mass="6541">MQATVIGYLRKNPGLTRLEIADGVHSPKMTIANGLEKLVDGGLVIADPPRDEAMRGQRIR</sequence>
<dbReference type="OrthoDB" id="5113930at2"/>
<organism evidence="1 2">
    <name type="scientific">Microbacterium terrae</name>
    <dbReference type="NCBI Taxonomy" id="69369"/>
    <lineage>
        <taxon>Bacteria</taxon>
        <taxon>Bacillati</taxon>
        <taxon>Actinomycetota</taxon>
        <taxon>Actinomycetes</taxon>
        <taxon>Micrococcales</taxon>
        <taxon>Microbacteriaceae</taxon>
        <taxon>Microbacterium</taxon>
    </lineage>
</organism>
<dbReference type="Gene3D" id="1.10.10.10">
    <property type="entry name" value="Winged helix-like DNA-binding domain superfamily/Winged helix DNA-binding domain"/>
    <property type="match status" value="1"/>
</dbReference>
<comment type="caution">
    <text evidence="1">The sequence shown here is derived from an EMBL/GenBank/DDBJ whole genome shotgun (WGS) entry which is preliminary data.</text>
</comment>
<dbReference type="Proteomes" id="UP000033956">
    <property type="component" value="Unassembled WGS sequence"/>
</dbReference>
<evidence type="ECO:0000313" key="1">
    <source>
        <dbReference type="EMBL" id="KJL44509.1"/>
    </source>
</evidence>
<dbReference type="AlphaFoldDB" id="A0A0M2HJJ8"/>
<dbReference type="RefSeq" id="WP_045274509.1">
    <property type="nucleotide sequence ID" value="NZ_BAAAUP010000002.1"/>
</dbReference>
<dbReference type="PATRIC" id="fig|92835.4.peg.516"/>
<evidence type="ECO:0008006" key="3">
    <source>
        <dbReference type="Google" id="ProtNLM"/>
    </source>
</evidence>
<reference evidence="1 2" key="1">
    <citation type="submission" date="2015-02" db="EMBL/GenBank/DDBJ databases">
        <title>Draft genome sequences of ten Microbacterium spp. with emphasis on heavy metal contaminated environments.</title>
        <authorList>
            <person name="Corretto E."/>
        </authorList>
    </citation>
    <scope>NUCLEOTIDE SEQUENCE [LARGE SCALE GENOMIC DNA]</scope>
    <source>
        <strain evidence="1 2">DSM 12510</strain>
    </source>
</reference>
<dbReference type="EMBL" id="JYIZ01000031">
    <property type="protein sequence ID" value="KJL44509.1"/>
    <property type="molecule type" value="Genomic_DNA"/>
</dbReference>
<evidence type="ECO:0000313" key="2">
    <source>
        <dbReference type="Proteomes" id="UP000033956"/>
    </source>
</evidence>
<dbReference type="InterPro" id="IPR036388">
    <property type="entry name" value="WH-like_DNA-bd_sf"/>
</dbReference>